<sequence length="529" mass="60149">MCVESWGRIGFARALIKVSVEKELKQVVKMVVPLVEGTGYTNEHIRVEYEWKPPICLDCHVFGHSLEKYPKCLVVAAPVTVNMEDQNEGFTTVNNISKEGKKAENVQAKHIAGLKLNQPKSTFLFHPKATQPDDKSSEVVMGESSRGNVDISTFRDPVSTTLDSDSEVEEAIIEYISNVGDQKGVRQVVNENHLSVSAIIESHADLSALLNVCSRVFRYWDWTSNANLCPSGCRIIVDWNLDVVDLLVISQSKQALYVRMLYKATNKTFFCSFIYAGNTHYERHLLWSGLGLHKHMVRDLPWILLDDFNATLNMENTFLGSSIINAAMCEFKECVAKIEVLDINCSGLHYTWNQKPRGSCKILKKLDCIMGNMEFIDAYPGAYALFQPYRISDHSSAVLKIPNLISSKPKPFKFYNFLTNKSKFLELLSTHWYTNVPGHSMFKVVSKLKSFKKPLRKLLQDHGNLHDRVTKLRHELDKVQKALDINPADLTLCEEERVYIQAFNEAKLDEERFLKQKAKADCEAILMLS</sequence>
<comment type="caution">
    <text evidence="1">The sequence shown here is derived from an EMBL/GenBank/DDBJ whole genome shotgun (WGS) entry which is preliminary data.</text>
</comment>
<proteinExistence type="predicted"/>
<evidence type="ECO:0000313" key="2">
    <source>
        <dbReference type="Proteomes" id="UP001151760"/>
    </source>
</evidence>
<dbReference type="PANTHER" id="PTHR33710">
    <property type="entry name" value="BNAC02G09200D PROTEIN"/>
    <property type="match status" value="1"/>
</dbReference>
<dbReference type="InterPro" id="IPR036691">
    <property type="entry name" value="Endo/exonu/phosph_ase_sf"/>
</dbReference>
<evidence type="ECO:0000313" key="1">
    <source>
        <dbReference type="EMBL" id="GJT54029.1"/>
    </source>
</evidence>
<dbReference type="Proteomes" id="UP001151760">
    <property type="component" value="Unassembled WGS sequence"/>
</dbReference>
<keyword evidence="2" id="KW-1185">Reference proteome</keyword>
<name>A0ABQ5ET49_9ASTR</name>
<reference evidence="1" key="2">
    <citation type="submission" date="2022-01" db="EMBL/GenBank/DDBJ databases">
        <authorList>
            <person name="Yamashiro T."/>
            <person name="Shiraishi A."/>
            <person name="Satake H."/>
            <person name="Nakayama K."/>
        </authorList>
    </citation>
    <scope>NUCLEOTIDE SEQUENCE</scope>
</reference>
<dbReference type="SUPFAM" id="SSF56219">
    <property type="entry name" value="DNase I-like"/>
    <property type="match status" value="1"/>
</dbReference>
<dbReference type="Gene3D" id="3.60.10.10">
    <property type="entry name" value="Endonuclease/exonuclease/phosphatase"/>
    <property type="match status" value="1"/>
</dbReference>
<reference evidence="1" key="1">
    <citation type="journal article" date="2022" name="Int. J. Mol. Sci.">
        <title>Draft Genome of Tanacetum Coccineum: Genomic Comparison of Closely Related Tanacetum-Family Plants.</title>
        <authorList>
            <person name="Yamashiro T."/>
            <person name="Shiraishi A."/>
            <person name="Nakayama K."/>
            <person name="Satake H."/>
        </authorList>
    </citation>
    <scope>NUCLEOTIDE SEQUENCE</scope>
</reference>
<gene>
    <name evidence="1" type="ORF">Tco_0989083</name>
</gene>
<organism evidence="1 2">
    <name type="scientific">Tanacetum coccineum</name>
    <dbReference type="NCBI Taxonomy" id="301880"/>
    <lineage>
        <taxon>Eukaryota</taxon>
        <taxon>Viridiplantae</taxon>
        <taxon>Streptophyta</taxon>
        <taxon>Embryophyta</taxon>
        <taxon>Tracheophyta</taxon>
        <taxon>Spermatophyta</taxon>
        <taxon>Magnoliopsida</taxon>
        <taxon>eudicotyledons</taxon>
        <taxon>Gunneridae</taxon>
        <taxon>Pentapetalae</taxon>
        <taxon>asterids</taxon>
        <taxon>campanulids</taxon>
        <taxon>Asterales</taxon>
        <taxon>Asteraceae</taxon>
        <taxon>Asteroideae</taxon>
        <taxon>Anthemideae</taxon>
        <taxon>Anthemidinae</taxon>
        <taxon>Tanacetum</taxon>
    </lineage>
</organism>
<protein>
    <submittedName>
        <fullName evidence="1">Trichome birefringence-like protein 3</fullName>
    </submittedName>
</protein>
<dbReference type="EMBL" id="BQNB010016639">
    <property type="protein sequence ID" value="GJT54029.1"/>
    <property type="molecule type" value="Genomic_DNA"/>
</dbReference>
<accession>A0ABQ5ET49</accession>
<dbReference type="PANTHER" id="PTHR33710:SF77">
    <property type="entry name" value="DNASE I-LIKE SUPERFAMILY PROTEIN"/>
    <property type="match status" value="1"/>
</dbReference>